<dbReference type="SMART" id="SM00563">
    <property type="entry name" value="PlsC"/>
    <property type="match status" value="1"/>
</dbReference>
<sequence length="201" mass="21953">MIDGFYRFARGLVHGIFGALYRVRYHGLENIPQGGGYVLCSNHISQKDPIFIALKVPGQICYMAKAELFKFKPLGFIISHLGTFPVERGKGDTGAIDAAGERIRQGKILGIFPEGTRSKDGKLQRLKSGAIVVAAQTGADILPVIVSGPKKLKIFTRVDVTYGKMIKNSDLGLTDIHAPSQLRAAKKVLTEQMQALWESAQ</sequence>
<name>A0A1C6K0I9_9FIRM</name>
<accession>A0A1C6K0I9</accession>
<reference evidence="4" key="1">
    <citation type="submission" date="2015-09" db="EMBL/GenBank/DDBJ databases">
        <authorList>
            <consortium name="Pathogen Informatics"/>
        </authorList>
    </citation>
    <scope>NUCLEOTIDE SEQUENCE</scope>
    <source>
        <strain evidence="4">2789STDY5834896</strain>
    </source>
</reference>
<organism evidence="4">
    <name type="scientific">uncultured Anaerotruncus sp</name>
    <dbReference type="NCBI Taxonomy" id="905011"/>
    <lineage>
        <taxon>Bacteria</taxon>
        <taxon>Bacillati</taxon>
        <taxon>Bacillota</taxon>
        <taxon>Clostridia</taxon>
        <taxon>Eubacteriales</taxon>
        <taxon>Oscillospiraceae</taxon>
        <taxon>Anaerotruncus</taxon>
        <taxon>environmental samples</taxon>
    </lineage>
</organism>
<dbReference type="GO" id="GO:0003841">
    <property type="term" value="F:1-acylglycerol-3-phosphate O-acyltransferase activity"/>
    <property type="evidence" value="ECO:0007669"/>
    <property type="project" value="TreeGrafter"/>
</dbReference>
<keyword evidence="1 4" id="KW-0808">Transferase</keyword>
<dbReference type="AlphaFoldDB" id="A0A1C6K0I9"/>
<protein>
    <submittedName>
        <fullName evidence="4">1-acyl-sn-glycerol-3-phosphate acyltransferase</fullName>
        <ecNumber evidence="4">2.3.1.-</ecNumber>
    </submittedName>
</protein>
<dbReference type="EMBL" id="FMHG01000002">
    <property type="protein sequence ID" value="SCJ87741.1"/>
    <property type="molecule type" value="Genomic_DNA"/>
</dbReference>
<keyword evidence="2 4" id="KW-0012">Acyltransferase</keyword>
<proteinExistence type="predicted"/>
<evidence type="ECO:0000256" key="1">
    <source>
        <dbReference type="ARBA" id="ARBA00022679"/>
    </source>
</evidence>
<dbReference type="Pfam" id="PF01553">
    <property type="entry name" value="Acyltransferase"/>
    <property type="match status" value="1"/>
</dbReference>
<evidence type="ECO:0000313" key="4">
    <source>
        <dbReference type="EMBL" id="SCJ87741.1"/>
    </source>
</evidence>
<dbReference type="GO" id="GO:0006654">
    <property type="term" value="P:phosphatidic acid biosynthetic process"/>
    <property type="evidence" value="ECO:0007669"/>
    <property type="project" value="TreeGrafter"/>
</dbReference>
<dbReference type="InterPro" id="IPR002123">
    <property type="entry name" value="Plipid/glycerol_acylTrfase"/>
</dbReference>
<evidence type="ECO:0000259" key="3">
    <source>
        <dbReference type="SMART" id="SM00563"/>
    </source>
</evidence>
<dbReference type="PANTHER" id="PTHR10434:SF11">
    <property type="entry name" value="1-ACYL-SN-GLYCEROL-3-PHOSPHATE ACYLTRANSFERASE"/>
    <property type="match status" value="1"/>
</dbReference>
<gene>
    <name evidence="4" type="primary">plsC</name>
    <name evidence="4" type="ORF">SAMEA3545359_02493</name>
</gene>
<dbReference type="SUPFAM" id="SSF69593">
    <property type="entry name" value="Glycerol-3-phosphate (1)-acyltransferase"/>
    <property type="match status" value="1"/>
</dbReference>
<dbReference type="CDD" id="cd07989">
    <property type="entry name" value="LPLAT_AGPAT-like"/>
    <property type="match status" value="1"/>
</dbReference>
<evidence type="ECO:0000256" key="2">
    <source>
        <dbReference type="ARBA" id="ARBA00023315"/>
    </source>
</evidence>
<dbReference type="PANTHER" id="PTHR10434">
    <property type="entry name" value="1-ACYL-SN-GLYCEROL-3-PHOSPHATE ACYLTRANSFERASE"/>
    <property type="match status" value="1"/>
</dbReference>
<feature type="domain" description="Phospholipid/glycerol acyltransferase" evidence="3">
    <location>
        <begin position="37"/>
        <end position="149"/>
    </location>
</feature>
<dbReference type="EC" id="2.3.1.-" evidence="4"/>